<evidence type="ECO:0008006" key="3">
    <source>
        <dbReference type="Google" id="ProtNLM"/>
    </source>
</evidence>
<dbReference type="SUPFAM" id="SSF56219">
    <property type="entry name" value="DNase I-like"/>
    <property type="match status" value="1"/>
</dbReference>
<dbReference type="OrthoDB" id="2840473at2759"/>
<reference evidence="1 2" key="1">
    <citation type="submission" date="2014-04" db="EMBL/GenBank/DDBJ databases">
        <authorList>
            <consortium name="DOE Joint Genome Institute"/>
            <person name="Kuo A."/>
            <person name="Kohler A."/>
            <person name="Nagy L.G."/>
            <person name="Floudas D."/>
            <person name="Copeland A."/>
            <person name="Barry K.W."/>
            <person name="Cichocki N."/>
            <person name="Veneault-Fourrey C."/>
            <person name="LaButti K."/>
            <person name="Lindquist E.A."/>
            <person name="Lipzen A."/>
            <person name="Lundell T."/>
            <person name="Morin E."/>
            <person name="Murat C."/>
            <person name="Sun H."/>
            <person name="Tunlid A."/>
            <person name="Henrissat B."/>
            <person name="Grigoriev I.V."/>
            <person name="Hibbett D.S."/>
            <person name="Martin F."/>
            <person name="Nordberg H.P."/>
            <person name="Cantor M.N."/>
            <person name="Hua S.X."/>
        </authorList>
    </citation>
    <scope>NUCLEOTIDE SEQUENCE [LARGE SCALE GENOMIC DNA]</scope>
    <source>
        <strain evidence="1 2">Foug A</strain>
    </source>
</reference>
<dbReference type="STRING" id="1036808.A0A0C3DER8"/>
<protein>
    <recommendedName>
        <fullName evidence="3">Endonuclease/exonuclease/phosphatase domain-containing protein</fullName>
    </recommendedName>
</protein>
<keyword evidence="2" id="KW-1185">Reference proteome</keyword>
<accession>A0A0C3DER8</accession>
<evidence type="ECO:0000313" key="1">
    <source>
        <dbReference type="EMBL" id="KIM54874.1"/>
    </source>
</evidence>
<organism evidence="1 2">
    <name type="scientific">Scleroderma citrinum Foug A</name>
    <dbReference type="NCBI Taxonomy" id="1036808"/>
    <lineage>
        <taxon>Eukaryota</taxon>
        <taxon>Fungi</taxon>
        <taxon>Dikarya</taxon>
        <taxon>Basidiomycota</taxon>
        <taxon>Agaricomycotina</taxon>
        <taxon>Agaricomycetes</taxon>
        <taxon>Agaricomycetidae</taxon>
        <taxon>Boletales</taxon>
        <taxon>Sclerodermatineae</taxon>
        <taxon>Sclerodermataceae</taxon>
        <taxon>Scleroderma</taxon>
    </lineage>
</organism>
<dbReference type="HOGENOM" id="CLU_192419_0_0_1"/>
<dbReference type="EMBL" id="KN822145">
    <property type="protein sequence ID" value="KIM54874.1"/>
    <property type="molecule type" value="Genomic_DNA"/>
</dbReference>
<dbReference type="InterPro" id="IPR036691">
    <property type="entry name" value="Endo/exonu/phosph_ase_sf"/>
</dbReference>
<name>A0A0C3DER8_9AGAM</name>
<evidence type="ECO:0000313" key="2">
    <source>
        <dbReference type="Proteomes" id="UP000053989"/>
    </source>
</evidence>
<dbReference type="AlphaFoldDB" id="A0A0C3DER8"/>
<gene>
    <name evidence="1" type="ORF">SCLCIDRAFT_135902</name>
</gene>
<reference evidence="2" key="2">
    <citation type="submission" date="2015-01" db="EMBL/GenBank/DDBJ databases">
        <title>Evolutionary Origins and Diversification of the Mycorrhizal Mutualists.</title>
        <authorList>
            <consortium name="DOE Joint Genome Institute"/>
            <consortium name="Mycorrhizal Genomics Consortium"/>
            <person name="Kohler A."/>
            <person name="Kuo A."/>
            <person name="Nagy L.G."/>
            <person name="Floudas D."/>
            <person name="Copeland A."/>
            <person name="Barry K.W."/>
            <person name="Cichocki N."/>
            <person name="Veneault-Fourrey C."/>
            <person name="LaButti K."/>
            <person name="Lindquist E.A."/>
            <person name="Lipzen A."/>
            <person name="Lundell T."/>
            <person name="Morin E."/>
            <person name="Murat C."/>
            <person name="Riley R."/>
            <person name="Ohm R."/>
            <person name="Sun H."/>
            <person name="Tunlid A."/>
            <person name="Henrissat B."/>
            <person name="Grigoriev I.V."/>
            <person name="Hibbett D.S."/>
            <person name="Martin F."/>
        </authorList>
    </citation>
    <scope>NUCLEOTIDE SEQUENCE [LARGE SCALE GENOMIC DNA]</scope>
    <source>
        <strain evidence="2">Foug A</strain>
    </source>
</reference>
<dbReference type="InParanoid" id="A0A0C3DER8"/>
<sequence length="69" mass="8150">MNGHNGNNLLRFWQQNVNKSLMSQLDLLNNTDPKLIDFIFIQEPHIDFLNLTRANYHWTVIYPSCHHAS</sequence>
<proteinExistence type="predicted"/>
<dbReference type="Gene3D" id="3.60.10.10">
    <property type="entry name" value="Endonuclease/exonuclease/phosphatase"/>
    <property type="match status" value="1"/>
</dbReference>
<dbReference type="Proteomes" id="UP000053989">
    <property type="component" value="Unassembled WGS sequence"/>
</dbReference>